<feature type="signal peptide" evidence="1">
    <location>
        <begin position="1"/>
        <end position="25"/>
    </location>
</feature>
<dbReference type="EMBL" id="JAFKCS010000005">
    <property type="protein sequence ID" value="MBN7819737.1"/>
    <property type="molecule type" value="Genomic_DNA"/>
</dbReference>
<dbReference type="RefSeq" id="WP_206593548.1">
    <property type="nucleotide sequence ID" value="NZ_JAFKCS010000005.1"/>
</dbReference>
<accession>A0ABS3CRL3</accession>
<reference evidence="2 3" key="1">
    <citation type="submission" date="2021-03" db="EMBL/GenBank/DDBJ databases">
        <title>novel species isolated from a fishpond in China.</title>
        <authorList>
            <person name="Lu H."/>
            <person name="Cai Z."/>
        </authorList>
    </citation>
    <scope>NUCLEOTIDE SEQUENCE [LARGE SCALE GENOMIC DNA]</scope>
    <source>
        <strain evidence="2 3">Y57</strain>
    </source>
</reference>
<evidence type="ECO:0000313" key="3">
    <source>
        <dbReference type="Proteomes" id="UP000663992"/>
    </source>
</evidence>
<name>A0ABS3CRL3_9ALTE</name>
<dbReference type="Proteomes" id="UP000663992">
    <property type="component" value="Unassembled WGS sequence"/>
</dbReference>
<organism evidence="2 3">
    <name type="scientific">Bowmanella yangjiangensis</name>
    <dbReference type="NCBI Taxonomy" id="2811230"/>
    <lineage>
        <taxon>Bacteria</taxon>
        <taxon>Pseudomonadati</taxon>
        <taxon>Pseudomonadota</taxon>
        <taxon>Gammaproteobacteria</taxon>
        <taxon>Alteromonadales</taxon>
        <taxon>Alteromonadaceae</taxon>
        <taxon>Bowmanella</taxon>
    </lineage>
</organism>
<gene>
    <name evidence="2" type="ORF">J0A65_07665</name>
</gene>
<protein>
    <recommendedName>
        <fullName evidence="4">Esterase</fullName>
    </recommendedName>
</protein>
<dbReference type="SUPFAM" id="SSF53474">
    <property type="entry name" value="alpha/beta-Hydrolases"/>
    <property type="match status" value="1"/>
</dbReference>
<evidence type="ECO:0000256" key="1">
    <source>
        <dbReference type="SAM" id="SignalP"/>
    </source>
</evidence>
<dbReference type="Pfam" id="PF00756">
    <property type="entry name" value="Esterase"/>
    <property type="match status" value="1"/>
</dbReference>
<feature type="chain" id="PRO_5045442811" description="Esterase" evidence="1">
    <location>
        <begin position="26"/>
        <end position="341"/>
    </location>
</feature>
<dbReference type="InterPro" id="IPR000801">
    <property type="entry name" value="Esterase-like"/>
</dbReference>
<evidence type="ECO:0000313" key="2">
    <source>
        <dbReference type="EMBL" id="MBN7819737.1"/>
    </source>
</evidence>
<proteinExistence type="predicted"/>
<dbReference type="InterPro" id="IPR029058">
    <property type="entry name" value="AB_hydrolase_fold"/>
</dbReference>
<evidence type="ECO:0008006" key="4">
    <source>
        <dbReference type="Google" id="ProtNLM"/>
    </source>
</evidence>
<keyword evidence="3" id="KW-1185">Reference proteome</keyword>
<dbReference type="Gene3D" id="3.40.50.1820">
    <property type="entry name" value="alpha/beta hydrolase"/>
    <property type="match status" value="1"/>
</dbReference>
<comment type="caution">
    <text evidence="2">The sequence shown here is derived from an EMBL/GenBank/DDBJ whole genome shotgun (WGS) entry which is preliminary data.</text>
</comment>
<keyword evidence="1" id="KW-0732">Signal</keyword>
<sequence length="341" mass="38822">MKNTVSCFMYSLVLLVLSVISNPGAAGEKSADDPFHYSVNLPQSYNESTRTYPVIFLIDSSPFYKGDYFGETTETIRRLEKFHDFPETIIVEVEVKQLYRYVTRERNTLSDWLGMELSPLIAKQYRTQTRNVIVGFSYTAGGLMNSVALRKNSFSTVISLSPVFESVRDVPAALSNVDLVPRNLAVFGNENHRLIQFYQPLLKSSDTAELSIISLPQENHQSVLVPGLRASLLRTFSDYQLPSYSSFLEHDYTPQTLMELFKHRTVAYGVAPEPSALSDLFLEAAKVYTQMGKFELAEQHWRFTESEHKSYFIAQIIDELERGQQVELAQKARALRQKLGL</sequence>